<dbReference type="InterPro" id="IPR001182">
    <property type="entry name" value="FtsW/RodA"/>
</dbReference>
<evidence type="ECO:0000256" key="1">
    <source>
        <dbReference type="ARBA" id="ARBA00004141"/>
    </source>
</evidence>
<keyword evidence="8 16" id="KW-0472">Membrane</keyword>
<feature type="transmembrane region" description="Helical" evidence="16">
    <location>
        <begin position="149"/>
        <end position="166"/>
    </location>
</feature>
<evidence type="ECO:0000256" key="10">
    <source>
        <dbReference type="ARBA" id="ARBA00033270"/>
    </source>
</evidence>
<proteinExistence type="inferred from homology"/>
<feature type="transmembrane region" description="Helical" evidence="16">
    <location>
        <begin position="308"/>
        <end position="329"/>
    </location>
</feature>
<evidence type="ECO:0000256" key="4">
    <source>
        <dbReference type="ARBA" id="ARBA00022692"/>
    </source>
</evidence>
<dbReference type="GO" id="GO:0032153">
    <property type="term" value="C:cell division site"/>
    <property type="evidence" value="ECO:0007669"/>
    <property type="project" value="TreeGrafter"/>
</dbReference>
<keyword evidence="7 16" id="KW-1133">Transmembrane helix</keyword>
<evidence type="ECO:0000256" key="16">
    <source>
        <dbReference type="SAM" id="Phobius"/>
    </source>
</evidence>
<dbReference type="PANTHER" id="PTHR30474">
    <property type="entry name" value="CELL CYCLE PROTEIN"/>
    <property type="match status" value="1"/>
</dbReference>
<reference evidence="17" key="1">
    <citation type="journal article" date="2020" name="mSystems">
        <title>Genome- and Community-Level Interaction Insights into Carbon Utilization and Element Cycling Functions of Hydrothermarchaeota in Hydrothermal Sediment.</title>
        <authorList>
            <person name="Zhou Z."/>
            <person name="Liu Y."/>
            <person name="Xu W."/>
            <person name="Pan J."/>
            <person name="Luo Z.H."/>
            <person name="Li M."/>
        </authorList>
    </citation>
    <scope>NUCLEOTIDE SEQUENCE [LARGE SCALE GENOMIC DNA]</scope>
    <source>
        <strain evidence="17">HyVt-237</strain>
    </source>
</reference>
<feature type="transmembrane region" description="Helical" evidence="16">
    <location>
        <begin position="85"/>
        <end position="104"/>
    </location>
</feature>
<evidence type="ECO:0000256" key="9">
    <source>
        <dbReference type="ARBA" id="ARBA00032370"/>
    </source>
</evidence>
<keyword evidence="17" id="KW-0131">Cell cycle</keyword>
<feature type="transmembrane region" description="Helical" evidence="16">
    <location>
        <begin position="52"/>
        <end position="73"/>
    </location>
</feature>
<evidence type="ECO:0000256" key="13">
    <source>
        <dbReference type="ARBA" id="ARBA00041418"/>
    </source>
</evidence>
<evidence type="ECO:0000256" key="12">
    <source>
        <dbReference type="ARBA" id="ARBA00041185"/>
    </source>
</evidence>
<keyword evidence="6" id="KW-0573">Peptidoglycan synthesis</keyword>
<feature type="transmembrane region" description="Helical" evidence="16">
    <location>
        <begin position="12"/>
        <end position="40"/>
    </location>
</feature>
<evidence type="ECO:0000256" key="5">
    <source>
        <dbReference type="ARBA" id="ARBA00022960"/>
    </source>
</evidence>
<comment type="similarity">
    <text evidence="11">Belongs to the SEDS family. FtsW subfamily.</text>
</comment>
<evidence type="ECO:0000256" key="11">
    <source>
        <dbReference type="ARBA" id="ARBA00038053"/>
    </source>
</evidence>
<evidence type="ECO:0000256" key="8">
    <source>
        <dbReference type="ARBA" id="ARBA00023136"/>
    </source>
</evidence>
<evidence type="ECO:0000256" key="14">
    <source>
        <dbReference type="ARBA" id="ARBA00044770"/>
    </source>
</evidence>
<dbReference type="Proteomes" id="UP000885931">
    <property type="component" value="Unassembled WGS sequence"/>
</dbReference>
<comment type="caution">
    <text evidence="17">The sequence shown here is derived from an EMBL/GenBank/DDBJ whole genome shotgun (WGS) entry which is preliminary data.</text>
</comment>
<accession>A0A7C0X8X7</accession>
<dbReference type="GO" id="GO:0051301">
    <property type="term" value="P:cell division"/>
    <property type="evidence" value="ECO:0007669"/>
    <property type="project" value="UniProtKB-KW"/>
</dbReference>
<dbReference type="PANTHER" id="PTHR30474:SF2">
    <property type="entry name" value="PEPTIDOGLYCAN GLYCOSYLTRANSFERASE FTSW-RELATED"/>
    <property type="match status" value="1"/>
</dbReference>
<protein>
    <recommendedName>
        <fullName evidence="12">Probable peptidoglycan glycosyltransferase FtsW</fullName>
        <ecNumber evidence="14">2.4.99.28</ecNumber>
    </recommendedName>
    <alternativeName>
        <fullName evidence="13">Cell division protein FtsW</fullName>
    </alternativeName>
    <alternativeName>
        <fullName evidence="10">Cell wall polymerase</fullName>
    </alternativeName>
    <alternativeName>
        <fullName evidence="9">Peptidoglycan polymerase</fullName>
    </alternativeName>
</protein>
<keyword evidence="17" id="KW-0132">Cell division</keyword>
<feature type="transmembrane region" description="Helical" evidence="16">
    <location>
        <begin position="341"/>
        <end position="362"/>
    </location>
</feature>
<evidence type="ECO:0000256" key="7">
    <source>
        <dbReference type="ARBA" id="ARBA00022989"/>
    </source>
</evidence>
<comment type="catalytic activity">
    <reaction evidence="15">
        <text>[GlcNAc-(1-&gt;4)-Mur2Ac(oyl-L-Ala-gamma-D-Glu-L-Lys-D-Ala-D-Ala)](n)-di-trans,octa-cis-undecaprenyl diphosphate + beta-D-GlcNAc-(1-&gt;4)-Mur2Ac(oyl-L-Ala-gamma-D-Glu-L-Lys-D-Ala-D-Ala)-di-trans,octa-cis-undecaprenyl diphosphate = [GlcNAc-(1-&gt;4)-Mur2Ac(oyl-L-Ala-gamma-D-Glu-L-Lys-D-Ala-D-Ala)](n+1)-di-trans,octa-cis-undecaprenyl diphosphate + di-trans,octa-cis-undecaprenyl diphosphate + H(+)</text>
        <dbReference type="Rhea" id="RHEA:23708"/>
        <dbReference type="Rhea" id="RHEA-COMP:9602"/>
        <dbReference type="Rhea" id="RHEA-COMP:9603"/>
        <dbReference type="ChEBI" id="CHEBI:15378"/>
        <dbReference type="ChEBI" id="CHEBI:58405"/>
        <dbReference type="ChEBI" id="CHEBI:60033"/>
        <dbReference type="ChEBI" id="CHEBI:78435"/>
        <dbReference type="EC" id="2.4.99.28"/>
    </reaction>
</comment>
<dbReference type="GO" id="GO:0008360">
    <property type="term" value="P:regulation of cell shape"/>
    <property type="evidence" value="ECO:0007669"/>
    <property type="project" value="UniProtKB-KW"/>
</dbReference>
<dbReference type="EMBL" id="DRBW01000172">
    <property type="protein sequence ID" value="HDM90426.1"/>
    <property type="molecule type" value="Genomic_DNA"/>
</dbReference>
<comment type="subcellular location">
    <subcellularLocation>
        <location evidence="1">Membrane</location>
        <topology evidence="1">Multi-pass membrane protein</topology>
    </subcellularLocation>
</comment>
<dbReference type="EC" id="2.4.99.28" evidence="14"/>
<dbReference type="GO" id="GO:0008955">
    <property type="term" value="F:peptidoglycan glycosyltransferase activity"/>
    <property type="evidence" value="ECO:0007669"/>
    <property type="project" value="UniProtKB-EC"/>
</dbReference>
<sequence>MRFADSEDTRYSFDFWILAPVLLLLMAGIVLVFSSSFYWAQRKGFNLGPYHYLIAHTLRVGIGIAALIIAYFIPLKILKRFSGQLHLLALASLFMVFLVGHASHGARRWISLASSFSFQPSEIAKFTLIIYLSGYFAQWTRKIKEFRKGFVVPFAATGLTATLVAIQPDFSTSLLIFALGISIMFYAGVKIRYLFLTGLVLAVFSAGMYMKVPHVRKRVKSYLGERENYQVTQARIGIAEGKLIGSGIGRGKEKFLYLPFPHTDFIYAVVAEETGFIGASIVLLLFMVLAARGFRTAALLADEPFSSYLAFGLTLMITLYALAHMGVVLGLLPTTGLPLPFVSYGGSALLFNLAAVGLLLRLSSEAKKRETRILRWKLNL</sequence>
<dbReference type="GO" id="GO:0009252">
    <property type="term" value="P:peptidoglycan biosynthetic process"/>
    <property type="evidence" value="ECO:0007669"/>
    <property type="project" value="UniProtKB-KW"/>
</dbReference>
<organism evidence="17">
    <name type="scientific">candidate division WOR-3 bacterium</name>
    <dbReference type="NCBI Taxonomy" id="2052148"/>
    <lineage>
        <taxon>Bacteria</taxon>
        <taxon>Bacteria division WOR-3</taxon>
    </lineage>
</organism>
<dbReference type="GO" id="GO:0005886">
    <property type="term" value="C:plasma membrane"/>
    <property type="evidence" value="ECO:0007669"/>
    <property type="project" value="TreeGrafter"/>
</dbReference>
<evidence type="ECO:0000256" key="15">
    <source>
        <dbReference type="ARBA" id="ARBA00049902"/>
    </source>
</evidence>
<dbReference type="Pfam" id="PF01098">
    <property type="entry name" value="FTSW_RODA_SPOVE"/>
    <property type="match status" value="1"/>
</dbReference>
<keyword evidence="2" id="KW-0328">Glycosyltransferase</keyword>
<keyword evidence="3" id="KW-0808">Transferase</keyword>
<name>A0A7C0X8X7_UNCW3</name>
<evidence type="ECO:0000313" key="17">
    <source>
        <dbReference type="EMBL" id="HDM90426.1"/>
    </source>
</evidence>
<keyword evidence="4 16" id="KW-0812">Transmembrane</keyword>
<dbReference type="GO" id="GO:0015648">
    <property type="term" value="F:lipid-linked peptidoglycan transporter activity"/>
    <property type="evidence" value="ECO:0007669"/>
    <property type="project" value="TreeGrafter"/>
</dbReference>
<feature type="transmembrane region" description="Helical" evidence="16">
    <location>
        <begin position="265"/>
        <end position="288"/>
    </location>
</feature>
<evidence type="ECO:0000256" key="2">
    <source>
        <dbReference type="ARBA" id="ARBA00022676"/>
    </source>
</evidence>
<feature type="transmembrane region" description="Helical" evidence="16">
    <location>
        <begin position="194"/>
        <end position="212"/>
    </location>
</feature>
<evidence type="ECO:0000256" key="6">
    <source>
        <dbReference type="ARBA" id="ARBA00022984"/>
    </source>
</evidence>
<evidence type="ECO:0000256" key="3">
    <source>
        <dbReference type="ARBA" id="ARBA00022679"/>
    </source>
</evidence>
<dbReference type="AlphaFoldDB" id="A0A7C0X8X7"/>
<keyword evidence="5" id="KW-0133">Cell shape</keyword>
<feature type="transmembrane region" description="Helical" evidence="16">
    <location>
        <begin position="172"/>
        <end position="189"/>
    </location>
</feature>
<gene>
    <name evidence="17" type="ORF">ENG67_04365</name>
</gene>